<dbReference type="EMBL" id="WSZI01000014">
    <property type="protein sequence ID" value="MWN21465.1"/>
    <property type="molecule type" value="Genomic_DNA"/>
</dbReference>
<name>A0A6L7A7Y1_LEULA</name>
<dbReference type="Pfam" id="PF03932">
    <property type="entry name" value="CutC"/>
    <property type="match status" value="1"/>
</dbReference>
<dbReference type="InterPro" id="IPR005627">
    <property type="entry name" value="CutC-like"/>
</dbReference>
<evidence type="ECO:0000313" key="2">
    <source>
        <dbReference type="Proteomes" id="UP000478636"/>
    </source>
</evidence>
<comment type="caution">
    <text evidence="1">The sequence shown here is derived from an EMBL/GenBank/DDBJ whole genome shotgun (WGS) entry which is preliminary data.</text>
</comment>
<protein>
    <submittedName>
        <fullName evidence="1">Uncharacterized protein</fullName>
    </submittedName>
</protein>
<evidence type="ECO:0000313" key="1">
    <source>
        <dbReference type="EMBL" id="MWN21465.1"/>
    </source>
</evidence>
<organism evidence="1 2">
    <name type="scientific">Leuconostoc lactis</name>
    <dbReference type="NCBI Taxonomy" id="1246"/>
    <lineage>
        <taxon>Bacteria</taxon>
        <taxon>Bacillati</taxon>
        <taxon>Bacillota</taxon>
        <taxon>Bacilli</taxon>
        <taxon>Lactobacillales</taxon>
        <taxon>Lactobacillaceae</taxon>
        <taxon>Leuconostoc</taxon>
    </lineage>
</organism>
<sequence>MPHLQTLVNTAPAGLTILPGGGITPDNAQRLADSLGVTEVHGSQIV</sequence>
<dbReference type="SUPFAM" id="SSF110395">
    <property type="entry name" value="CutC-like"/>
    <property type="match status" value="1"/>
</dbReference>
<dbReference type="InterPro" id="IPR036822">
    <property type="entry name" value="CutC-like_dom_sf"/>
</dbReference>
<proteinExistence type="predicted"/>
<dbReference type="AlphaFoldDB" id="A0A6L7A7Y1"/>
<gene>
    <name evidence="1" type="ORF">GQS40_08525</name>
</gene>
<accession>A0A6L7A7Y1</accession>
<dbReference type="Gene3D" id="3.20.20.380">
    <property type="entry name" value="Copper homeostasis (CutC) domain"/>
    <property type="match status" value="1"/>
</dbReference>
<reference evidence="1 2" key="1">
    <citation type="submission" date="2019-12" db="EMBL/GenBank/DDBJ databases">
        <title>Complete genome sequence of Leuconostoc lactis strain AVN1 provides insights into metabolic potential.</title>
        <authorList>
            <person name="Besrour N."/>
            <person name="Najjari A."/>
            <person name="Fhoula I."/>
            <person name="Jaballah S."/>
            <person name="Klibi N."/>
            <person name="Ouzari H.I."/>
        </authorList>
    </citation>
    <scope>NUCLEOTIDE SEQUENCE [LARGE SCALE GENOMIC DNA]</scope>
    <source>
        <strain evidence="1 2">AVN1</strain>
    </source>
</reference>
<dbReference type="Proteomes" id="UP000478636">
    <property type="component" value="Unassembled WGS sequence"/>
</dbReference>